<accession>A0A9X2CZF8</accession>
<dbReference type="RefSeq" id="WP_250421071.1">
    <property type="nucleotide sequence ID" value="NZ_JAJKBJ010000004.1"/>
</dbReference>
<dbReference type="AlphaFoldDB" id="A0A9X2CZF8"/>
<comment type="caution">
    <text evidence="1">The sequence shown here is derived from an EMBL/GenBank/DDBJ whole genome shotgun (WGS) entry which is preliminary data.</text>
</comment>
<organism evidence="1 2">
    <name type="scientific">Legionella maioricensis</name>
    <dbReference type="NCBI Taxonomy" id="2896528"/>
    <lineage>
        <taxon>Bacteria</taxon>
        <taxon>Pseudomonadati</taxon>
        <taxon>Pseudomonadota</taxon>
        <taxon>Gammaproteobacteria</taxon>
        <taxon>Legionellales</taxon>
        <taxon>Legionellaceae</taxon>
        <taxon>Legionella</taxon>
    </lineage>
</organism>
<proteinExistence type="predicted"/>
<dbReference type="Proteomes" id="UP001139721">
    <property type="component" value="Unassembled WGS sequence"/>
</dbReference>
<dbReference type="Gene3D" id="3.40.50.2000">
    <property type="entry name" value="Glycogen Phosphorylase B"/>
    <property type="match status" value="2"/>
</dbReference>
<evidence type="ECO:0000313" key="1">
    <source>
        <dbReference type="EMBL" id="MCL9683566.1"/>
    </source>
</evidence>
<protein>
    <submittedName>
        <fullName evidence="1">Uncharacterized protein</fullName>
    </submittedName>
</protein>
<dbReference type="EMBL" id="JAJKBJ010000004">
    <property type="protein sequence ID" value="MCL9683566.1"/>
    <property type="molecule type" value="Genomic_DNA"/>
</dbReference>
<evidence type="ECO:0000313" key="2">
    <source>
        <dbReference type="Proteomes" id="UP001139721"/>
    </source>
</evidence>
<sequence>MLNVVLFAEDPGAVNYITPLVFALTHQGHSVLLLSAGVATELFQNKGISSLTVSNGEEAVKLLHDRSPELLLVGTSENLDSPAFALISAAKAMQCVSIGVVDFYANAAYRFRGRTNNPFAFAPDWLMVPDEYTAKEYESLGFLKQNIFVAGHPHYDDLIKMKKRLDGQGRDVIREKLFPDAWADQTIIVFASELSTGLNAEQYQFSNEYTLIGRGSAVGRTEIVVEELLDSLERLIDQGVKKPYLVLRRHPKETLSDLSDYTHEFNLVSQGGDPLELIYAADLVVGMSSMLLSEAYALGVSVLSILPREMEKDWLPLAVRHNILCATQRNEIDTHLRGLLSNPSINSTKNEANSLSDITAGILTFLQSATKKIDKEYSMSESFPFEEIR</sequence>
<reference evidence="1" key="1">
    <citation type="submission" date="2021-11" db="EMBL/GenBank/DDBJ databases">
        <title>Legionella maioricencis sp. nov., a new species isolated from hot water samples in Mallorca.</title>
        <authorList>
            <person name="Crespi S."/>
            <person name="Drasar V."/>
            <person name="Salva-Serra F."/>
            <person name="Jaen-Luchoro D."/>
            <person name="Pineiro-Iglesias B."/>
            <person name="Aliaga F."/>
            <person name="Fernandez-Juarez V."/>
            <person name="Coll G."/>
            <person name="Moore E.R.B."/>
            <person name="Bennasar-Figueras A."/>
        </authorList>
    </citation>
    <scope>NUCLEOTIDE SEQUENCE</scope>
    <source>
        <strain evidence="1">HCPI-6</strain>
    </source>
</reference>
<name>A0A9X2CZF8_9GAMM</name>
<dbReference type="SUPFAM" id="SSF53756">
    <property type="entry name" value="UDP-Glycosyltransferase/glycogen phosphorylase"/>
    <property type="match status" value="1"/>
</dbReference>
<keyword evidence="2" id="KW-1185">Reference proteome</keyword>
<gene>
    <name evidence="1" type="ORF">LOX96_05640</name>
</gene>